<reference evidence="2 3" key="1">
    <citation type="submission" date="2014-04" db="EMBL/GenBank/DDBJ databases">
        <authorList>
            <consortium name="DOE Joint Genome Institute"/>
            <person name="Kuo A."/>
            <person name="Kohler A."/>
            <person name="Costa M.D."/>
            <person name="Nagy L.G."/>
            <person name="Floudas D."/>
            <person name="Copeland A."/>
            <person name="Barry K.W."/>
            <person name="Cichocki N."/>
            <person name="Veneault-Fourrey C."/>
            <person name="LaButti K."/>
            <person name="Lindquist E.A."/>
            <person name="Lipzen A."/>
            <person name="Lundell T."/>
            <person name="Morin E."/>
            <person name="Murat C."/>
            <person name="Sun H."/>
            <person name="Tunlid A."/>
            <person name="Henrissat B."/>
            <person name="Grigoriev I.V."/>
            <person name="Hibbett D.S."/>
            <person name="Martin F."/>
            <person name="Nordberg H.P."/>
            <person name="Cantor M.N."/>
            <person name="Hua S.X."/>
        </authorList>
    </citation>
    <scope>NUCLEOTIDE SEQUENCE [LARGE SCALE GENOMIC DNA]</scope>
    <source>
        <strain evidence="2 3">Marx 270</strain>
    </source>
</reference>
<reference evidence="3" key="2">
    <citation type="submission" date="2015-01" db="EMBL/GenBank/DDBJ databases">
        <title>Evolutionary Origins and Diversification of the Mycorrhizal Mutualists.</title>
        <authorList>
            <consortium name="DOE Joint Genome Institute"/>
            <consortium name="Mycorrhizal Genomics Consortium"/>
            <person name="Kohler A."/>
            <person name="Kuo A."/>
            <person name="Nagy L.G."/>
            <person name="Floudas D."/>
            <person name="Copeland A."/>
            <person name="Barry K.W."/>
            <person name="Cichocki N."/>
            <person name="Veneault-Fourrey C."/>
            <person name="LaButti K."/>
            <person name="Lindquist E.A."/>
            <person name="Lipzen A."/>
            <person name="Lundell T."/>
            <person name="Morin E."/>
            <person name="Murat C."/>
            <person name="Riley R."/>
            <person name="Ohm R."/>
            <person name="Sun H."/>
            <person name="Tunlid A."/>
            <person name="Henrissat B."/>
            <person name="Grigoriev I.V."/>
            <person name="Hibbett D.S."/>
            <person name="Martin F."/>
        </authorList>
    </citation>
    <scope>NUCLEOTIDE SEQUENCE [LARGE SCALE GENOMIC DNA]</scope>
    <source>
        <strain evidence="3">Marx 270</strain>
    </source>
</reference>
<protein>
    <submittedName>
        <fullName evidence="2">Uncharacterized protein</fullName>
    </submittedName>
</protein>
<feature type="region of interest" description="Disordered" evidence="1">
    <location>
        <begin position="1"/>
        <end position="29"/>
    </location>
</feature>
<accession>A0A0C3KTS5</accession>
<proteinExistence type="predicted"/>
<evidence type="ECO:0000313" key="3">
    <source>
        <dbReference type="Proteomes" id="UP000054217"/>
    </source>
</evidence>
<gene>
    <name evidence="2" type="ORF">M404DRAFT_993911</name>
</gene>
<evidence type="ECO:0000313" key="2">
    <source>
        <dbReference type="EMBL" id="KIO12937.1"/>
    </source>
</evidence>
<sequence length="93" mass="10025">MVGGHDPASSASKSLGERERGKQKLVARQSDRLQAFERINTASCDIKTGNSRSASRLSDDRSTSTLPTWTQQLAARYDLQSLGCRFGAPSGPV</sequence>
<dbReference type="InParanoid" id="A0A0C3KTS5"/>
<dbReference type="HOGENOM" id="CLU_2400595_0_0_1"/>
<name>A0A0C3KTS5_PISTI</name>
<evidence type="ECO:0000256" key="1">
    <source>
        <dbReference type="SAM" id="MobiDB-lite"/>
    </source>
</evidence>
<organism evidence="2 3">
    <name type="scientific">Pisolithus tinctorius Marx 270</name>
    <dbReference type="NCBI Taxonomy" id="870435"/>
    <lineage>
        <taxon>Eukaryota</taxon>
        <taxon>Fungi</taxon>
        <taxon>Dikarya</taxon>
        <taxon>Basidiomycota</taxon>
        <taxon>Agaricomycotina</taxon>
        <taxon>Agaricomycetes</taxon>
        <taxon>Agaricomycetidae</taxon>
        <taxon>Boletales</taxon>
        <taxon>Sclerodermatineae</taxon>
        <taxon>Pisolithaceae</taxon>
        <taxon>Pisolithus</taxon>
    </lineage>
</organism>
<dbReference type="AlphaFoldDB" id="A0A0C3KTS5"/>
<feature type="region of interest" description="Disordered" evidence="1">
    <location>
        <begin position="44"/>
        <end position="66"/>
    </location>
</feature>
<dbReference type="Proteomes" id="UP000054217">
    <property type="component" value="Unassembled WGS sequence"/>
</dbReference>
<dbReference type="EMBL" id="KN831947">
    <property type="protein sequence ID" value="KIO12937.1"/>
    <property type="molecule type" value="Genomic_DNA"/>
</dbReference>
<keyword evidence="3" id="KW-1185">Reference proteome</keyword>